<keyword evidence="2 6" id="KW-0812">Transmembrane</keyword>
<feature type="domain" description="DUF1232" evidence="7">
    <location>
        <begin position="60"/>
        <end position="91"/>
    </location>
</feature>
<dbReference type="RefSeq" id="WP_147123423.1">
    <property type="nucleotide sequence ID" value="NZ_VOPY01000003.1"/>
</dbReference>
<comment type="subcellular location">
    <subcellularLocation>
        <location evidence="1">Endomembrane system</location>
        <topology evidence="1">Multi-pass membrane protein</topology>
    </subcellularLocation>
</comment>
<dbReference type="Proteomes" id="UP000321129">
    <property type="component" value="Unassembled WGS sequence"/>
</dbReference>
<organism evidence="8 9">
    <name type="scientific">Flavisphingopyxis soli</name>
    <dbReference type="NCBI Taxonomy" id="2601267"/>
    <lineage>
        <taxon>Bacteria</taxon>
        <taxon>Pseudomonadati</taxon>
        <taxon>Pseudomonadota</taxon>
        <taxon>Alphaproteobacteria</taxon>
        <taxon>Sphingomonadales</taxon>
        <taxon>Sphingopyxidaceae</taxon>
        <taxon>Flavisphingopyxis</taxon>
    </lineage>
</organism>
<evidence type="ECO:0000256" key="2">
    <source>
        <dbReference type="ARBA" id="ARBA00022692"/>
    </source>
</evidence>
<reference evidence="8 9" key="1">
    <citation type="submission" date="2019-08" db="EMBL/GenBank/DDBJ databases">
        <title>Sphingorhabdus soil sp. nov., isolated from arctic soil.</title>
        <authorList>
            <person name="Liu Y."/>
        </authorList>
    </citation>
    <scope>NUCLEOTIDE SEQUENCE [LARGE SCALE GENOMIC DNA]</scope>
    <source>
        <strain evidence="8 9">D-2Q-5-6</strain>
    </source>
</reference>
<proteinExistence type="predicted"/>
<dbReference type="Pfam" id="PF06803">
    <property type="entry name" value="DUF1232"/>
    <property type="match status" value="1"/>
</dbReference>
<evidence type="ECO:0000259" key="7">
    <source>
        <dbReference type="Pfam" id="PF06803"/>
    </source>
</evidence>
<evidence type="ECO:0000313" key="8">
    <source>
        <dbReference type="EMBL" id="TXC68204.1"/>
    </source>
</evidence>
<dbReference type="EMBL" id="VOPY01000003">
    <property type="protein sequence ID" value="TXC68204.1"/>
    <property type="molecule type" value="Genomic_DNA"/>
</dbReference>
<evidence type="ECO:0000256" key="5">
    <source>
        <dbReference type="SAM" id="MobiDB-lite"/>
    </source>
</evidence>
<keyword evidence="3 6" id="KW-1133">Transmembrane helix</keyword>
<protein>
    <submittedName>
        <fullName evidence="8">DUF1232 domain-containing protein</fullName>
    </submittedName>
</protein>
<dbReference type="InterPro" id="IPR010652">
    <property type="entry name" value="DUF1232"/>
</dbReference>
<feature type="region of interest" description="Disordered" evidence="5">
    <location>
        <begin position="1"/>
        <end position="30"/>
    </location>
</feature>
<sequence length="149" mass="16298">MSTPTSSARPRDFKPIAPRPAPSSRPNRKPSLAHQLRVNGHAVWLAARDPRCPWSARIVGLIIGAYALSPIDLIPDFIPVIGLLDDAILVPVGLWIMAKLIPDALWAEHRAAAEAASQHPVSRGGIVIVIAVWLTVLAAFGWWMYARYD</sequence>
<feature type="transmembrane region" description="Helical" evidence="6">
    <location>
        <begin position="126"/>
        <end position="145"/>
    </location>
</feature>
<gene>
    <name evidence="8" type="ORF">FSZ31_10950</name>
</gene>
<evidence type="ECO:0000256" key="4">
    <source>
        <dbReference type="ARBA" id="ARBA00023136"/>
    </source>
</evidence>
<keyword evidence="9" id="KW-1185">Reference proteome</keyword>
<comment type="caution">
    <text evidence="8">The sequence shown here is derived from an EMBL/GenBank/DDBJ whole genome shotgun (WGS) entry which is preliminary data.</text>
</comment>
<keyword evidence="4 6" id="KW-0472">Membrane</keyword>
<dbReference type="OrthoDB" id="9804184at2"/>
<evidence type="ECO:0000256" key="6">
    <source>
        <dbReference type="SAM" id="Phobius"/>
    </source>
</evidence>
<dbReference type="AlphaFoldDB" id="A0A5C6U5T2"/>
<dbReference type="GO" id="GO:0012505">
    <property type="term" value="C:endomembrane system"/>
    <property type="evidence" value="ECO:0007669"/>
    <property type="project" value="UniProtKB-SubCell"/>
</dbReference>
<evidence type="ECO:0000256" key="3">
    <source>
        <dbReference type="ARBA" id="ARBA00022989"/>
    </source>
</evidence>
<accession>A0A5C6U5T2</accession>
<name>A0A5C6U5T2_9SPHN</name>
<evidence type="ECO:0000313" key="9">
    <source>
        <dbReference type="Proteomes" id="UP000321129"/>
    </source>
</evidence>
<evidence type="ECO:0000256" key="1">
    <source>
        <dbReference type="ARBA" id="ARBA00004127"/>
    </source>
</evidence>